<accession>A0A6A5RFH1</accession>
<gene>
    <name evidence="1" type="ORF">M421DRAFT_189438</name>
</gene>
<protein>
    <submittedName>
        <fullName evidence="1">Uncharacterized protein</fullName>
    </submittedName>
</protein>
<evidence type="ECO:0000313" key="1">
    <source>
        <dbReference type="EMBL" id="KAF1927041.1"/>
    </source>
</evidence>
<keyword evidence="2" id="KW-1185">Reference proteome</keyword>
<proteinExistence type="predicted"/>
<dbReference type="Proteomes" id="UP000800082">
    <property type="component" value="Unassembled WGS sequence"/>
</dbReference>
<reference evidence="1" key="1">
    <citation type="journal article" date="2020" name="Stud. Mycol.">
        <title>101 Dothideomycetes genomes: a test case for predicting lifestyles and emergence of pathogens.</title>
        <authorList>
            <person name="Haridas S."/>
            <person name="Albert R."/>
            <person name="Binder M."/>
            <person name="Bloem J."/>
            <person name="Labutti K."/>
            <person name="Salamov A."/>
            <person name="Andreopoulos B."/>
            <person name="Baker S."/>
            <person name="Barry K."/>
            <person name="Bills G."/>
            <person name="Bluhm B."/>
            <person name="Cannon C."/>
            <person name="Castanera R."/>
            <person name="Culley D."/>
            <person name="Daum C."/>
            <person name="Ezra D."/>
            <person name="Gonzalez J."/>
            <person name="Henrissat B."/>
            <person name="Kuo A."/>
            <person name="Liang C."/>
            <person name="Lipzen A."/>
            <person name="Lutzoni F."/>
            <person name="Magnuson J."/>
            <person name="Mondo S."/>
            <person name="Nolan M."/>
            <person name="Ohm R."/>
            <person name="Pangilinan J."/>
            <person name="Park H.-J."/>
            <person name="Ramirez L."/>
            <person name="Alfaro M."/>
            <person name="Sun H."/>
            <person name="Tritt A."/>
            <person name="Yoshinaga Y."/>
            <person name="Zwiers L.-H."/>
            <person name="Turgeon B."/>
            <person name="Goodwin S."/>
            <person name="Spatafora J."/>
            <person name="Crous P."/>
            <person name="Grigoriev I."/>
        </authorList>
    </citation>
    <scope>NUCLEOTIDE SEQUENCE</scope>
    <source>
        <strain evidence="1">CBS 183.55</strain>
    </source>
</reference>
<dbReference type="AlphaFoldDB" id="A0A6A5RFH1"/>
<name>A0A6A5RFH1_9PLEO</name>
<sequence>MLSYSSVEILTARRKVLETKLRILKFKKAKLRCITKETRFRRASAIPDHLWKMQQLTILNRRLATMVNQALDCARSRNYSLSVHSYRRKLPLKGLFRSFVPHGSTLPTSRHSQDQDWKQTVRIGTKVAILFLGDLCDCLESELRSAGYWVVSANRFGRVECRCEGTRLLFLRCYCPLYFCARVVHQRTNPFTVSLIVHYAVGEVIIHQRHISSLCGLFFGSTFSLSSRCILEKRQGPNRHVCRMNNLALPLSKLRCSNHGCIHLIGFHFCRKYHLLVPHRLF</sequence>
<dbReference type="GeneID" id="54345618"/>
<evidence type="ECO:0000313" key="2">
    <source>
        <dbReference type="Proteomes" id="UP000800082"/>
    </source>
</evidence>
<dbReference type="EMBL" id="ML978974">
    <property type="protein sequence ID" value="KAF1927041.1"/>
    <property type="molecule type" value="Genomic_DNA"/>
</dbReference>
<dbReference type="RefSeq" id="XP_033447293.1">
    <property type="nucleotide sequence ID" value="XM_033587971.1"/>
</dbReference>
<organism evidence="1 2">
    <name type="scientific">Didymella exigua CBS 183.55</name>
    <dbReference type="NCBI Taxonomy" id="1150837"/>
    <lineage>
        <taxon>Eukaryota</taxon>
        <taxon>Fungi</taxon>
        <taxon>Dikarya</taxon>
        <taxon>Ascomycota</taxon>
        <taxon>Pezizomycotina</taxon>
        <taxon>Dothideomycetes</taxon>
        <taxon>Pleosporomycetidae</taxon>
        <taxon>Pleosporales</taxon>
        <taxon>Pleosporineae</taxon>
        <taxon>Didymellaceae</taxon>
        <taxon>Didymella</taxon>
    </lineage>
</organism>